<reference evidence="1 2" key="1">
    <citation type="submission" date="2020-12" db="EMBL/GenBank/DDBJ databases">
        <title>Pseudomonas schmalbachii sp. nov. isolated from millipede gut.</title>
        <authorList>
            <person name="Shelomi M."/>
        </authorList>
    </citation>
    <scope>NUCLEOTIDE SEQUENCE [LARGE SCALE GENOMIC DNA]</scope>
    <source>
        <strain evidence="1 2">Milli4</strain>
    </source>
</reference>
<dbReference type="EMBL" id="JAELYA010000001">
    <property type="protein sequence ID" value="MBO3273615.1"/>
    <property type="molecule type" value="Genomic_DNA"/>
</dbReference>
<name>A0ABS3TLN9_9PSED</name>
<sequence length="261" mass="29970">MSQDGELRLILDNFIRSNESDTFTFLAKSKSYFAEAEEESIFSEFMRRYQEIKAALRKICGAPIARDIFGCNFPEFTLSENEKLASMLTLFNYEGCRFGVLLYQEGEGQPLEIRLSACRPSKLPVKPPLVEELRRFMNKFIGSHRAEGHKVLKYSGTFFAGDEEEFDSSGEGETLWERTCKEFKDEYEKVVSLLKGICGAPLVENVSAWEFEEFSLAECESMADELTLFSYKGCRFGVLLHQEDRELPLELWLSACRPDKL</sequence>
<proteinExistence type="predicted"/>
<dbReference type="RefSeq" id="WP_208311451.1">
    <property type="nucleotide sequence ID" value="NZ_JAELYA010000001.1"/>
</dbReference>
<gene>
    <name evidence="1" type="ORF">JFY56_00060</name>
</gene>
<accession>A0ABS3TLN9</accession>
<comment type="caution">
    <text evidence="1">The sequence shown here is derived from an EMBL/GenBank/DDBJ whole genome shotgun (WGS) entry which is preliminary data.</text>
</comment>
<organism evidence="1 2">
    <name type="scientific">Pseudomonas schmalbachii</name>
    <dbReference type="NCBI Taxonomy" id="2816993"/>
    <lineage>
        <taxon>Bacteria</taxon>
        <taxon>Pseudomonadati</taxon>
        <taxon>Pseudomonadota</taxon>
        <taxon>Gammaproteobacteria</taxon>
        <taxon>Pseudomonadales</taxon>
        <taxon>Pseudomonadaceae</taxon>
        <taxon>Pseudomonas</taxon>
    </lineage>
</organism>
<dbReference type="Proteomes" id="UP000669060">
    <property type="component" value="Unassembled WGS sequence"/>
</dbReference>
<evidence type="ECO:0000313" key="1">
    <source>
        <dbReference type="EMBL" id="MBO3273615.1"/>
    </source>
</evidence>
<protein>
    <submittedName>
        <fullName evidence="1">Uncharacterized protein</fullName>
    </submittedName>
</protein>
<evidence type="ECO:0000313" key="2">
    <source>
        <dbReference type="Proteomes" id="UP000669060"/>
    </source>
</evidence>
<keyword evidence="2" id="KW-1185">Reference proteome</keyword>